<proteinExistence type="predicted"/>
<dbReference type="EMBL" id="JH687551">
    <property type="protein sequence ID" value="EIN05079.1"/>
    <property type="molecule type" value="Genomic_DNA"/>
</dbReference>
<dbReference type="Proteomes" id="UP000054196">
    <property type="component" value="Unassembled WGS sequence"/>
</dbReference>
<dbReference type="AlphaFoldDB" id="R7S570"/>
<keyword evidence="2" id="KW-1185">Reference proteome</keyword>
<dbReference type="GeneID" id="18883915"/>
<evidence type="ECO:0000313" key="2">
    <source>
        <dbReference type="Proteomes" id="UP000054196"/>
    </source>
</evidence>
<dbReference type="HOGENOM" id="CLU_3069772_0_0_1"/>
<dbReference type="KEGG" id="psq:PUNSTDRAFT_55008"/>
<name>R7S570_PUNST</name>
<sequence length="53" mass="5767">MKPKCDRGDDIPLSCIAIVGYTTGPFPLPPVNAAFPLYEKKRRSAPVLLSKPP</sequence>
<protein>
    <submittedName>
        <fullName evidence="1">Uncharacterized protein</fullName>
    </submittedName>
</protein>
<gene>
    <name evidence="1" type="ORF">PUNSTDRAFT_55008</name>
</gene>
<organism evidence="1 2">
    <name type="scientific">Punctularia strigosozonata (strain HHB-11173)</name>
    <name type="common">White-rot fungus</name>
    <dbReference type="NCBI Taxonomy" id="741275"/>
    <lineage>
        <taxon>Eukaryota</taxon>
        <taxon>Fungi</taxon>
        <taxon>Dikarya</taxon>
        <taxon>Basidiomycota</taxon>
        <taxon>Agaricomycotina</taxon>
        <taxon>Agaricomycetes</taxon>
        <taxon>Corticiales</taxon>
        <taxon>Punctulariaceae</taxon>
        <taxon>Punctularia</taxon>
    </lineage>
</organism>
<dbReference type="RefSeq" id="XP_007387482.1">
    <property type="nucleotide sequence ID" value="XM_007387420.1"/>
</dbReference>
<accession>R7S570</accession>
<evidence type="ECO:0000313" key="1">
    <source>
        <dbReference type="EMBL" id="EIN05079.1"/>
    </source>
</evidence>
<reference evidence="2" key="1">
    <citation type="journal article" date="2012" name="Science">
        <title>The Paleozoic origin of enzymatic lignin decomposition reconstructed from 31 fungal genomes.</title>
        <authorList>
            <person name="Floudas D."/>
            <person name="Binder M."/>
            <person name="Riley R."/>
            <person name="Barry K."/>
            <person name="Blanchette R.A."/>
            <person name="Henrissat B."/>
            <person name="Martinez A.T."/>
            <person name="Otillar R."/>
            <person name="Spatafora J.W."/>
            <person name="Yadav J.S."/>
            <person name="Aerts A."/>
            <person name="Benoit I."/>
            <person name="Boyd A."/>
            <person name="Carlson A."/>
            <person name="Copeland A."/>
            <person name="Coutinho P.M."/>
            <person name="de Vries R.P."/>
            <person name="Ferreira P."/>
            <person name="Findley K."/>
            <person name="Foster B."/>
            <person name="Gaskell J."/>
            <person name="Glotzer D."/>
            <person name="Gorecki P."/>
            <person name="Heitman J."/>
            <person name="Hesse C."/>
            <person name="Hori C."/>
            <person name="Igarashi K."/>
            <person name="Jurgens J.A."/>
            <person name="Kallen N."/>
            <person name="Kersten P."/>
            <person name="Kohler A."/>
            <person name="Kuees U."/>
            <person name="Kumar T.K.A."/>
            <person name="Kuo A."/>
            <person name="LaButti K."/>
            <person name="Larrondo L.F."/>
            <person name="Lindquist E."/>
            <person name="Ling A."/>
            <person name="Lombard V."/>
            <person name="Lucas S."/>
            <person name="Lundell T."/>
            <person name="Martin R."/>
            <person name="McLaughlin D.J."/>
            <person name="Morgenstern I."/>
            <person name="Morin E."/>
            <person name="Murat C."/>
            <person name="Nagy L.G."/>
            <person name="Nolan M."/>
            <person name="Ohm R.A."/>
            <person name="Patyshakuliyeva A."/>
            <person name="Rokas A."/>
            <person name="Ruiz-Duenas F.J."/>
            <person name="Sabat G."/>
            <person name="Salamov A."/>
            <person name="Samejima M."/>
            <person name="Schmutz J."/>
            <person name="Slot J.C."/>
            <person name="St John F."/>
            <person name="Stenlid J."/>
            <person name="Sun H."/>
            <person name="Sun S."/>
            <person name="Syed K."/>
            <person name="Tsang A."/>
            <person name="Wiebenga A."/>
            <person name="Young D."/>
            <person name="Pisabarro A."/>
            <person name="Eastwood D.C."/>
            <person name="Martin F."/>
            <person name="Cullen D."/>
            <person name="Grigoriev I.V."/>
            <person name="Hibbett D.S."/>
        </authorList>
    </citation>
    <scope>NUCLEOTIDE SEQUENCE [LARGE SCALE GENOMIC DNA]</scope>
    <source>
        <strain evidence="2">HHB-11173 SS5</strain>
    </source>
</reference>